<accession>A0A8A4TYE6</accession>
<sequence>MEHLKPLARLLRAAIPSKKIFVFGLVLMLIEAGASLVIPLLTRDFVDGMQTAALPKFTLALLLGFMIVDAVIGGLAYYYLGSTGHGIVASLRHKLLGKLIRLPVRFYDNNQSGELASRVVSDTQTLHEVCTYHLTSMVVGLFTVIGSVAILWVLDWRMTLVLFSGVILSTLVIVPIAAKMQAIAEEVQSETAQFSSQLTGVFSEIRLVKSYTAESRELEVGRNSIDRLRQLGNRENAIQAILSPLVSLAMMGAMVAILGYGGARVSAGTLEVGTLVAFILYLFHITIPVAQFSMFFTEIQRAIGSGKHLLRLMKQNEEVVDGADAVSVTDRSIDVEDLGFAYAEEDEDPVLKDVSFSIRPNRVTALVGPSGSGKSTLLALLSRFYEPSSGEIRLGDVSIDTLSLPAWRSKLGYVAQDAPMIAGTIRENLCYGLDREADDVEMRRALEAAHAHDFVDNLPNGLETEIGERGVKLSGGQRQRLAIARALLKNPPILILDEATSHLDSRTEHQVQEAMHRLMQDRTTVVVAHRLATVLDADQIVVLEGGRTTGIGTHDKLMDTNALYRGLVEHQFKPLTRNGQAA</sequence>
<evidence type="ECO:0000256" key="7">
    <source>
        <dbReference type="ARBA" id="ARBA00022989"/>
    </source>
</evidence>
<dbReference type="InterPro" id="IPR027417">
    <property type="entry name" value="P-loop_NTPase"/>
</dbReference>
<dbReference type="Pfam" id="PF00005">
    <property type="entry name" value="ABC_tran"/>
    <property type="match status" value="1"/>
</dbReference>
<feature type="transmembrane region" description="Helical" evidence="9">
    <location>
        <begin position="61"/>
        <end position="80"/>
    </location>
</feature>
<dbReference type="EMBL" id="CP071793">
    <property type="protein sequence ID" value="QTD51555.1"/>
    <property type="molecule type" value="Genomic_DNA"/>
</dbReference>
<evidence type="ECO:0000313" key="13">
    <source>
        <dbReference type="Proteomes" id="UP000663929"/>
    </source>
</evidence>
<evidence type="ECO:0000313" key="12">
    <source>
        <dbReference type="EMBL" id="QTD51555.1"/>
    </source>
</evidence>
<keyword evidence="3" id="KW-1003">Cell membrane</keyword>
<dbReference type="Proteomes" id="UP000663929">
    <property type="component" value="Chromosome"/>
</dbReference>
<evidence type="ECO:0000256" key="5">
    <source>
        <dbReference type="ARBA" id="ARBA00022741"/>
    </source>
</evidence>
<name>A0A8A4TYE6_SULCO</name>
<dbReference type="SUPFAM" id="SSF90123">
    <property type="entry name" value="ABC transporter transmembrane region"/>
    <property type="match status" value="1"/>
</dbReference>
<dbReference type="PROSITE" id="PS50929">
    <property type="entry name" value="ABC_TM1F"/>
    <property type="match status" value="1"/>
</dbReference>
<dbReference type="Pfam" id="PF00664">
    <property type="entry name" value="ABC_membrane"/>
    <property type="match status" value="1"/>
</dbReference>
<dbReference type="InterPro" id="IPR011527">
    <property type="entry name" value="ABC1_TM_dom"/>
</dbReference>
<dbReference type="InterPro" id="IPR039421">
    <property type="entry name" value="Type_1_exporter"/>
</dbReference>
<dbReference type="InterPro" id="IPR017871">
    <property type="entry name" value="ABC_transporter-like_CS"/>
</dbReference>
<keyword evidence="8 9" id="KW-0472">Membrane</keyword>
<dbReference type="KEGG" id="scor:J3U87_03720"/>
<feature type="transmembrane region" description="Helical" evidence="9">
    <location>
        <begin position="237"/>
        <end position="260"/>
    </location>
</feature>
<evidence type="ECO:0000256" key="6">
    <source>
        <dbReference type="ARBA" id="ARBA00022840"/>
    </source>
</evidence>
<gene>
    <name evidence="12" type="ORF">J3U87_03720</name>
</gene>
<dbReference type="InterPro" id="IPR003439">
    <property type="entry name" value="ABC_transporter-like_ATP-bd"/>
</dbReference>
<feature type="transmembrane region" description="Helical" evidence="9">
    <location>
        <begin position="272"/>
        <end position="297"/>
    </location>
</feature>
<comment type="subcellular location">
    <subcellularLocation>
        <location evidence="1">Cell membrane</location>
        <topology evidence="1">Multi-pass membrane protein</topology>
    </subcellularLocation>
</comment>
<dbReference type="GO" id="GO:0015421">
    <property type="term" value="F:ABC-type oligopeptide transporter activity"/>
    <property type="evidence" value="ECO:0007669"/>
    <property type="project" value="TreeGrafter"/>
</dbReference>
<evidence type="ECO:0000256" key="9">
    <source>
        <dbReference type="SAM" id="Phobius"/>
    </source>
</evidence>
<evidence type="ECO:0000259" key="11">
    <source>
        <dbReference type="PROSITE" id="PS50929"/>
    </source>
</evidence>
<dbReference type="PANTHER" id="PTHR43394">
    <property type="entry name" value="ATP-DEPENDENT PERMEASE MDL1, MITOCHONDRIAL"/>
    <property type="match status" value="1"/>
</dbReference>
<evidence type="ECO:0000256" key="2">
    <source>
        <dbReference type="ARBA" id="ARBA00022448"/>
    </source>
</evidence>
<keyword evidence="7 9" id="KW-1133">Transmembrane helix</keyword>
<dbReference type="CDD" id="cd18551">
    <property type="entry name" value="ABC_6TM_LmrA_like"/>
    <property type="match status" value="1"/>
</dbReference>
<dbReference type="GO" id="GO:0005524">
    <property type="term" value="F:ATP binding"/>
    <property type="evidence" value="ECO:0007669"/>
    <property type="project" value="UniProtKB-KW"/>
</dbReference>
<feature type="domain" description="ABC transmembrane type-1" evidence="11">
    <location>
        <begin position="22"/>
        <end position="301"/>
    </location>
</feature>
<proteinExistence type="predicted"/>
<evidence type="ECO:0000259" key="10">
    <source>
        <dbReference type="PROSITE" id="PS50893"/>
    </source>
</evidence>
<dbReference type="GO" id="GO:0005886">
    <property type="term" value="C:plasma membrane"/>
    <property type="evidence" value="ECO:0007669"/>
    <property type="project" value="UniProtKB-SubCell"/>
</dbReference>
<dbReference type="SMART" id="SM00382">
    <property type="entry name" value="AAA"/>
    <property type="match status" value="1"/>
</dbReference>
<evidence type="ECO:0000256" key="4">
    <source>
        <dbReference type="ARBA" id="ARBA00022692"/>
    </source>
</evidence>
<reference evidence="12" key="1">
    <citation type="submission" date="2021-03" db="EMBL/GenBank/DDBJ databases">
        <title>Acanthopleuribacteraceae sp. M133.</title>
        <authorList>
            <person name="Wang G."/>
        </authorList>
    </citation>
    <scope>NUCLEOTIDE SEQUENCE</scope>
    <source>
        <strain evidence="12">M133</strain>
    </source>
</reference>
<keyword evidence="4 9" id="KW-0812">Transmembrane</keyword>
<keyword evidence="6 12" id="KW-0067">ATP-binding</keyword>
<keyword evidence="2" id="KW-0813">Transport</keyword>
<feature type="domain" description="ABC transporter" evidence="10">
    <location>
        <begin position="333"/>
        <end position="570"/>
    </location>
</feature>
<evidence type="ECO:0000256" key="8">
    <source>
        <dbReference type="ARBA" id="ARBA00023136"/>
    </source>
</evidence>
<feature type="transmembrane region" description="Helical" evidence="9">
    <location>
        <begin position="160"/>
        <end position="178"/>
    </location>
</feature>
<feature type="transmembrane region" description="Helical" evidence="9">
    <location>
        <begin position="134"/>
        <end position="154"/>
    </location>
</feature>
<dbReference type="InterPro" id="IPR036640">
    <property type="entry name" value="ABC1_TM_sf"/>
</dbReference>
<dbReference type="AlphaFoldDB" id="A0A8A4TYE6"/>
<dbReference type="GO" id="GO:0016887">
    <property type="term" value="F:ATP hydrolysis activity"/>
    <property type="evidence" value="ECO:0007669"/>
    <property type="project" value="InterPro"/>
</dbReference>
<organism evidence="12 13">
    <name type="scientific">Sulfidibacter corallicola</name>
    <dbReference type="NCBI Taxonomy" id="2818388"/>
    <lineage>
        <taxon>Bacteria</taxon>
        <taxon>Pseudomonadati</taxon>
        <taxon>Acidobacteriota</taxon>
        <taxon>Holophagae</taxon>
        <taxon>Acanthopleuribacterales</taxon>
        <taxon>Acanthopleuribacteraceae</taxon>
        <taxon>Sulfidibacter</taxon>
    </lineage>
</organism>
<evidence type="ECO:0000256" key="3">
    <source>
        <dbReference type="ARBA" id="ARBA00022475"/>
    </source>
</evidence>
<dbReference type="SUPFAM" id="SSF52540">
    <property type="entry name" value="P-loop containing nucleoside triphosphate hydrolases"/>
    <property type="match status" value="1"/>
</dbReference>
<dbReference type="PROSITE" id="PS00211">
    <property type="entry name" value="ABC_TRANSPORTER_1"/>
    <property type="match status" value="1"/>
</dbReference>
<feature type="transmembrane region" description="Helical" evidence="9">
    <location>
        <begin position="20"/>
        <end position="41"/>
    </location>
</feature>
<dbReference type="FunFam" id="3.40.50.300:FF:000221">
    <property type="entry name" value="Multidrug ABC transporter ATP-binding protein"/>
    <property type="match status" value="1"/>
</dbReference>
<protein>
    <submittedName>
        <fullName evidence="12">ABC transporter ATP-binding protein</fullName>
    </submittedName>
</protein>
<dbReference type="InterPro" id="IPR003593">
    <property type="entry name" value="AAA+_ATPase"/>
</dbReference>
<dbReference type="Gene3D" id="1.20.1560.10">
    <property type="entry name" value="ABC transporter type 1, transmembrane domain"/>
    <property type="match status" value="1"/>
</dbReference>
<evidence type="ECO:0000256" key="1">
    <source>
        <dbReference type="ARBA" id="ARBA00004651"/>
    </source>
</evidence>
<keyword evidence="5" id="KW-0547">Nucleotide-binding</keyword>
<keyword evidence="13" id="KW-1185">Reference proteome</keyword>
<dbReference type="RefSeq" id="WP_237381683.1">
    <property type="nucleotide sequence ID" value="NZ_CP071793.1"/>
</dbReference>
<dbReference type="Gene3D" id="3.40.50.300">
    <property type="entry name" value="P-loop containing nucleotide triphosphate hydrolases"/>
    <property type="match status" value="1"/>
</dbReference>
<dbReference type="PANTHER" id="PTHR43394:SF1">
    <property type="entry name" value="ATP-BINDING CASSETTE SUB-FAMILY B MEMBER 10, MITOCHONDRIAL"/>
    <property type="match status" value="1"/>
</dbReference>
<dbReference type="PROSITE" id="PS50893">
    <property type="entry name" value="ABC_TRANSPORTER_2"/>
    <property type="match status" value="1"/>
</dbReference>